<proteinExistence type="predicted"/>
<protein>
    <submittedName>
        <fullName evidence="1">Uncharacterized protein</fullName>
    </submittedName>
</protein>
<organism evidence="1">
    <name type="scientific">Solanum lycopersicum</name>
    <name type="common">Tomato</name>
    <name type="synonym">Lycopersicon esculentum</name>
    <dbReference type="NCBI Taxonomy" id="4081"/>
    <lineage>
        <taxon>Eukaryota</taxon>
        <taxon>Viridiplantae</taxon>
        <taxon>Streptophyta</taxon>
        <taxon>Embryophyta</taxon>
        <taxon>Tracheophyta</taxon>
        <taxon>Spermatophyta</taxon>
        <taxon>Magnoliopsida</taxon>
        <taxon>eudicotyledons</taxon>
        <taxon>Gunneridae</taxon>
        <taxon>Pentapetalae</taxon>
        <taxon>asterids</taxon>
        <taxon>lamiids</taxon>
        <taxon>Solanales</taxon>
        <taxon>Solanaceae</taxon>
        <taxon>Solanoideae</taxon>
        <taxon>Solaneae</taxon>
        <taxon>Solanum</taxon>
        <taxon>Solanum subgen. Lycopersicon</taxon>
    </lineage>
</organism>
<reference evidence="1" key="2">
    <citation type="submission" date="2019-01" db="UniProtKB">
        <authorList>
            <consortium name="EnsemblPlants"/>
        </authorList>
    </citation>
    <scope>IDENTIFICATION</scope>
    <source>
        <strain evidence="1">cv. Heinz 1706</strain>
    </source>
</reference>
<dbReference type="EnsemblPlants" id="Solyc09g031640.1.1">
    <property type="protein sequence ID" value="Solyc09g031640.1.1.1"/>
    <property type="gene ID" value="Solyc09g031640.1"/>
</dbReference>
<dbReference type="AlphaFoldDB" id="A0A3Q7I0U2"/>
<name>A0A3Q7I0U2_SOLLC</name>
<accession>A0A3Q7I0U2</accession>
<dbReference type="Gramene" id="Solyc09g031640.1.1">
    <property type="protein sequence ID" value="Solyc09g031640.1.1.1"/>
    <property type="gene ID" value="Solyc09g031640.1"/>
</dbReference>
<reference evidence="1" key="1">
    <citation type="journal article" date="2012" name="Nature">
        <title>The tomato genome sequence provides insights into fleshy fruit evolution.</title>
        <authorList>
            <consortium name="Tomato Genome Consortium"/>
        </authorList>
    </citation>
    <scope>NUCLEOTIDE SEQUENCE [LARGE SCALE GENOMIC DNA]</scope>
    <source>
        <strain evidence="1">cv. Heinz 1706</strain>
    </source>
</reference>
<evidence type="ECO:0000313" key="2">
    <source>
        <dbReference type="Proteomes" id="UP000004994"/>
    </source>
</evidence>
<evidence type="ECO:0000313" key="1">
    <source>
        <dbReference type="EnsemblPlants" id="Solyc09g031640.1.1.1"/>
    </source>
</evidence>
<sequence>MAWAQQLYGIGHGLCASALPHSLMDGIIIKGMYTLTMECVHTLHYMDCGLHALDKAATNRQHQLRSSCILHSFCMYGKSHHTMVYNIIQGLQGASAKLVALRESDMGQ</sequence>
<dbReference type="InParanoid" id="A0A3Q7I0U2"/>
<dbReference type="PaxDb" id="4081-Solyc09g031640.1.1"/>
<keyword evidence="2" id="KW-1185">Reference proteome</keyword>
<dbReference type="Proteomes" id="UP000004994">
    <property type="component" value="Chromosome 9"/>
</dbReference>